<feature type="transmembrane region" description="Helical" evidence="2">
    <location>
        <begin position="68"/>
        <end position="92"/>
    </location>
</feature>
<evidence type="ECO:0000313" key="4">
    <source>
        <dbReference type="Proteomes" id="UP000005239"/>
    </source>
</evidence>
<feature type="compositionally biased region" description="Basic and acidic residues" evidence="1">
    <location>
        <begin position="1"/>
        <end position="23"/>
    </location>
</feature>
<protein>
    <submittedName>
        <fullName evidence="3">Uncharacterized protein</fullName>
    </submittedName>
</protein>
<evidence type="ECO:0000313" key="3">
    <source>
        <dbReference type="EnsemblMetazoa" id="PPA42621.1"/>
    </source>
</evidence>
<gene>
    <name evidence="3" type="primary">WBGene00280990</name>
</gene>
<keyword evidence="2" id="KW-0812">Transmembrane</keyword>
<accession>A0A2A6BX90</accession>
<feature type="transmembrane region" description="Helical" evidence="2">
    <location>
        <begin position="39"/>
        <end position="62"/>
    </location>
</feature>
<name>A0A2A6BX90_PRIPA</name>
<keyword evidence="4" id="KW-1185">Reference proteome</keyword>
<dbReference type="AlphaFoldDB" id="A0A2A6BX90"/>
<dbReference type="EnsemblMetazoa" id="PPA42621.1">
    <property type="protein sequence ID" value="PPA42621.1"/>
    <property type="gene ID" value="WBGene00280990"/>
</dbReference>
<evidence type="ECO:0000256" key="2">
    <source>
        <dbReference type="SAM" id="Phobius"/>
    </source>
</evidence>
<keyword evidence="2" id="KW-0472">Membrane</keyword>
<reference evidence="4" key="1">
    <citation type="journal article" date="2008" name="Nat. Genet.">
        <title>The Pristionchus pacificus genome provides a unique perspective on nematode lifestyle and parasitism.</title>
        <authorList>
            <person name="Dieterich C."/>
            <person name="Clifton S.W."/>
            <person name="Schuster L.N."/>
            <person name="Chinwalla A."/>
            <person name="Delehaunty K."/>
            <person name="Dinkelacker I."/>
            <person name="Fulton L."/>
            <person name="Fulton R."/>
            <person name="Godfrey J."/>
            <person name="Minx P."/>
            <person name="Mitreva M."/>
            <person name="Roeseler W."/>
            <person name="Tian H."/>
            <person name="Witte H."/>
            <person name="Yang S.P."/>
            <person name="Wilson R.K."/>
            <person name="Sommer R.J."/>
        </authorList>
    </citation>
    <scope>NUCLEOTIDE SEQUENCE [LARGE SCALE GENOMIC DNA]</scope>
    <source>
        <strain evidence="4">PS312</strain>
    </source>
</reference>
<dbReference type="Proteomes" id="UP000005239">
    <property type="component" value="Unassembled WGS sequence"/>
</dbReference>
<evidence type="ECO:0000256" key="1">
    <source>
        <dbReference type="SAM" id="MobiDB-lite"/>
    </source>
</evidence>
<sequence length="164" mass="18416">STVERRGNEKKGHVKLTEVRMDPPSDPALDPNPLRFQSVTYWAILIMWMYSAVLLVVCPLYSLPVTPVPIVGVVMLFTVGLVCNDIGVNYASTTFPSGLRKRPSIATSSFSCVAASFKTEQTAKVCSPLCATLFSYSEKEREEFRKESVIFCYYDSIRFLLPWV</sequence>
<accession>A0A8R1Z2V8</accession>
<feature type="region of interest" description="Disordered" evidence="1">
    <location>
        <begin position="1"/>
        <end position="27"/>
    </location>
</feature>
<reference evidence="3" key="2">
    <citation type="submission" date="2022-06" db="UniProtKB">
        <authorList>
            <consortium name="EnsemblMetazoa"/>
        </authorList>
    </citation>
    <scope>IDENTIFICATION</scope>
    <source>
        <strain evidence="3">PS312</strain>
    </source>
</reference>
<organism evidence="3 4">
    <name type="scientific">Pristionchus pacificus</name>
    <name type="common">Parasitic nematode worm</name>
    <dbReference type="NCBI Taxonomy" id="54126"/>
    <lineage>
        <taxon>Eukaryota</taxon>
        <taxon>Metazoa</taxon>
        <taxon>Ecdysozoa</taxon>
        <taxon>Nematoda</taxon>
        <taxon>Chromadorea</taxon>
        <taxon>Rhabditida</taxon>
        <taxon>Rhabditina</taxon>
        <taxon>Diplogasteromorpha</taxon>
        <taxon>Diplogasteroidea</taxon>
        <taxon>Neodiplogasteridae</taxon>
        <taxon>Pristionchus</taxon>
    </lineage>
</organism>
<keyword evidence="2" id="KW-1133">Transmembrane helix</keyword>
<proteinExistence type="predicted"/>